<organism evidence="1">
    <name type="scientific">viral metagenome</name>
    <dbReference type="NCBI Taxonomy" id="1070528"/>
    <lineage>
        <taxon>unclassified sequences</taxon>
        <taxon>metagenomes</taxon>
        <taxon>organismal metagenomes</taxon>
    </lineage>
</organism>
<name>A0A6C0INK4_9ZZZZ</name>
<sequence length="210" mass="25137">MPVVTRQMKRVYNSVIENANRQKIIERVFDEINWEVPVQKRVLENRSIIIDEESYRIIKSLFPKTHSHDAQIVNEMNIYSLYQYYALTINTNASLVKAPFCQRHLFKNILENTRIHLSRIYLLKNQNDKNNTQEDMLENYTRFSQQLHDSLIVVQTLFYKIIHNSCIDVLRDEKCKDPELKNKIIIKLLEEYVPHFVNEASKQIKHFQTI</sequence>
<evidence type="ECO:0000313" key="1">
    <source>
        <dbReference type="EMBL" id="QHT93467.1"/>
    </source>
</evidence>
<dbReference type="EMBL" id="MN740208">
    <property type="protein sequence ID" value="QHT93467.1"/>
    <property type="molecule type" value="Genomic_DNA"/>
</dbReference>
<proteinExistence type="predicted"/>
<protein>
    <submittedName>
        <fullName evidence="1">Uncharacterized protein</fullName>
    </submittedName>
</protein>
<dbReference type="AlphaFoldDB" id="A0A6C0INK4"/>
<accession>A0A6C0INK4</accession>
<reference evidence="1" key="1">
    <citation type="journal article" date="2020" name="Nature">
        <title>Giant virus diversity and host interactions through global metagenomics.</title>
        <authorList>
            <person name="Schulz F."/>
            <person name="Roux S."/>
            <person name="Paez-Espino D."/>
            <person name="Jungbluth S."/>
            <person name="Walsh D.A."/>
            <person name="Denef V.J."/>
            <person name="McMahon K.D."/>
            <person name="Konstantinidis K.T."/>
            <person name="Eloe-Fadrosh E.A."/>
            <person name="Kyrpides N.C."/>
            <person name="Woyke T."/>
        </authorList>
    </citation>
    <scope>NUCLEOTIDE SEQUENCE</scope>
    <source>
        <strain evidence="1">GVMAG-M-3300024252-29</strain>
    </source>
</reference>